<proteinExistence type="predicted"/>
<protein>
    <submittedName>
        <fullName evidence="1">Uncharacterized protein</fullName>
    </submittedName>
</protein>
<evidence type="ECO:0000313" key="2">
    <source>
        <dbReference type="Proteomes" id="UP001341840"/>
    </source>
</evidence>
<sequence length="76" mass="8466">MQAQKNSFDTKLYLKNRSVVLIVSSVSSNNACNNYDLSSDKHELRQWRSKLDQAWLQHPSPSAALATSEASGNVND</sequence>
<dbReference type="Proteomes" id="UP001341840">
    <property type="component" value="Unassembled WGS sequence"/>
</dbReference>
<keyword evidence="2" id="KW-1185">Reference proteome</keyword>
<dbReference type="EMBL" id="JASCZI010123084">
    <property type="protein sequence ID" value="MED6165076.1"/>
    <property type="molecule type" value="Genomic_DNA"/>
</dbReference>
<accession>A0ABU6UUT5</accession>
<feature type="non-terminal residue" evidence="1">
    <location>
        <position position="76"/>
    </location>
</feature>
<reference evidence="1 2" key="1">
    <citation type="journal article" date="2023" name="Plants (Basel)">
        <title>Bridging the Gap: Combining Genomics and Transcriptomics Approaches to Understand Stylosanthes scabra, an Orphan Legume from the Brazilian Caatinga.</title>
        <authorList>
            <person name="Ferreira-Neto J.R.C."/>
            <person name="da Silva M.D."/>
            <person name="Binneck E."/>
            <person name="de Melo N.F."/>
            <person name="da Silva R.H."/>
            <person name="de Melo A.L.T.M."/>
            <person name="Pandolfi V."/>
            <person name="Bustamante F.O."/>
            <person name="Brasileiro-Vidal A.C."/>
            <person name="Benko-Iseppon A.M."/>
        </authorList>
    </citation>
    <scope>NUCLEOTIDE SEQUENCE [LARGE SCALE GENOMIC DNA]</scope>
    <source>
        <tissue evidence="1">Leaves</tissue>
    </source>
</reference>
<name>A0ABU6UUT5_9FABA</name>
<evidence type="ECO:0000313" key="1">
    <source>
        <dbReference type="EMBL" id="MED6165076.1"/>
    </source>
</evidence>
<gene>
    <name evidence="1" type="ORF">PIB30_096158</name>
</gene>
<comment type="caution">
    <text evidence="1">The sequence shown here is derived from an EMBL/GenBank/DDBJ whole genome shotgun (WGS) entry which is preliminary data.</text>
</comment>
<organism evidence="1 2">
    <name type="scientific">Stylosanthes scabra</name>
    <dbReference type="NCBI Taxonomy" id="79078"/>
    <lineage>
        <taxon>Eukaryota</taxon>
        <taxon>Viridiplantae</taxon>
        <taxon>Streptophyta</taxon>
        <taxon>Embryophyta</taxon>
        <taxon>Tracheophyta</taxon>
        <taxon>Spermatophyta</taxon>
        <taxon>Magnoliopsida</taxon>
        <taxon>eudicotyledons</taxon>
        <taxon>Gunneridae</taxon>
        <taxon>Pentapetalae</taxon>
        <taxon>rosids</taxon>
        <taxon>fabids</taxon>
        <taxon>Fabales</taxon>
        <taxon>Fabaceae</taxon>
        <taxon>Papilionoideae</taxon>
        <taxon>50 kb inversion clade</taxon>
        <taxon>dalbergioids sensu lato</taxon>
        <taxon>Dalbergieae</taxon>
        <taxon>Pterocarpus clade</taxon>
        <taxon>Stylosanthes</taxon>
    </lineage>
</organism>